<proteinExistence type="inferred from homology"/>
<dbReference type="InterPro" id="IPR003175">
    <property type="entry name" value="CDI_dom"/>
</dbReference>
<dbReference type="EMBL" id="AP028910">
    <property type="protein sequence ID" value="BES90752.1"/>
    <property type="molecule type" value="Genomic_DNA"/>
</dbReference>
<evidence type="ECO:0000256" key="3">
    <source>
        <dbReference type="SAM" id="MobiDB-lite"/>
    </source>
</evidence>
<name>A0ABN7AHJ1_9HEMI</name>
<feature type="domain" description="Cyclin-dependent kinase inhibitor" evidence="4">
    <location>
        <begin position="73"/>
        <end position="116"/>
    </location>
</feature>
<reference evidence="5 6" key="1">
    <citation type="submission" date="2023-09" db="EMBL/GenBank/DDBJ databases">
        <title>Nesidiocoris tenuis whole genome shotgun sequence.</title>
        <authorList>
            <person name="Shibata T."/>
            <person name="Shimoda M."/>
            <person name="Kobayashi T."/>
            <person name="Uehara T."/>
        </authorList>
    </citation>
    <scope>NUCLEOTIDE SEQUENCE [LARGE SCALE GENOMIC DNA]</scope>
    <source>
        <strain evidence="5 6">Japan</strain>
    </source>
</reference>
<keyword evidence="2" id="KW-0649">Protein kinase inhibitor</keyword>
<dbReference type="Proteomes" id="UP001307889">
    <property type="component" value="Chromosome 2"/>
</dbReference>
<evidence type="ECO:0000259" key="4">
    <source>
        <dbReference type="Pfam" id="PF02234"/>
    </source>
</evidence>
<evidence type="ECO:0000313" key="5">
    <source>
        <dbReference type="EMBL" id="BES90752.1"/>
    </source>
</evidence>
<evidence type="ECO:0000313" key="6">
    <source>
        <dbReference type="Proteomes" id="UP001307889"/>
    </source>
</evidence>
<evidence type="ECO:0000256" key="2">
    <source>
        <dbReference type="ARBA" id="ARBA00023013"/>
    </source>
</evidence>
<dbReference type="Gene3D" id="4.10.365.10">
    <property type="entry name" value="p27"/>
    <property type="match status" value="1"/>
</dbReference>
<accession>A0ABN7AHJ1</accession>
<dbReference type="Pfam" id="PF02234">
    <property type="entry name" value="CDI"/>
    <property type="match status" value="1"/>
</dbReference>
<organism evidence="5 6">
    <name type="scientific">Nesidiocoris tenuis</name>
    <dbReference type="NCBI Taxonomy" id="355587"/>
    <lineage>
        <taxon>Eukaryota</taxon>
        <taxon>Metazoa</taxon>
        <taxon>Ecdysozoa</taxon>
        <taxon>Arthropoda</taxon>
        <taxon>Hexapoda</taxon>
        <taxon>Insecta</taxon>
        <taxon>Pterygota</taxon>
        <taxon>Neoptera</taxon>
        <taxon>Paraneoptera</taxon>
        <taxon>Hemiptera</taxon>
        <taxon>Heteroptera</taxon>
        <taxon>Panheteroptera</taxon>
        <taxon>Cimicomorpha</taxon>
        <taxon>Miridae</taxon>
        <taxon>Dicyphina</taxon>
        <taxon>Nesidiocoris</taxon>
    </lineage>
</organism>
<keyword evidence="6" id="KW-1185">Reference proteome</keyword>
<sequence length="212" mass="24207">MITPPPRVEPDREQSIRLAHEMRERRRREKRSPITPERATLYKDRLLAAERLQGERRVRRVLFDCFESNANKPAELKNWIAEKLNVAADESKKKWNFDFEAGLPANIPGHRLEWQKTTGEDEDAIAPEGNGDSASVAGISGIAMVADENVNVSRAPANSLKTRFSSVKRYHRQALITDFLRPSKYAKTADKDRKMNESLNDMDDTMFPVNAE</sequence>
<gene>
    <name evidence="5" type="ORF">NTJ_03560</name>
</gene>
<dbReference type="InterPro" id="IPR044898">
    <property type="entry name" value="CDI_dom_sf"/>
</dbReference>
<feature type="region of interest" description="Disordered" evidence="3">
    <location>
        <begin position="190"/>
        <end position="212"/>
    </location>
</feature>
<protein>
    <recommendedName>
        <fullName evidence="4">Cyclin-dependent kinase inhibitor domain-containing protein</fullName>
    </recommendedName>
</protein>
<comment type="similarity">
    <text evidence="1">Belongs to the CDI family.</text>
</comment>
<evidence type="ECO:0000256" key="1">
    <source>
        <dbReference type="ARBA" id="ARBA00006726"/>
    </source>
</evidence>